<organism evidence="16 17">
    <name type="scientific">Candidatus Cryptobacteroides avicola</name>
    <dbReference type="NCBI Taxonomy" id="2840757"/>
    <lineage>
        <taxon>Bacteria</taxon>
        <taxon>Pseudomonadati</taxon>
        <taxon>Bacteroidota</taxon>
        <taxon>Bacteroidia</taxon>
        <taxon>Bacteroidales</taxon>
        <taxon>Candidatus Cryptobacteroides</taxon>
    </lineage>
</organism>
<accession>A0A940IJF9</accession>
<evidence type="ECO:0000256" key="7">
    <source>
        <dbReference type="ARBA" id="ARBA00022857"/>
    </source>
</evidence>
<dbReference type="GO" id="GO:0050660">
    <property type="term" value="F:flavin adenine dinucleotide binding"/>
    <property type="evidence" value="ECO:0007669"/>
    <property type="project" value="InterPro"/>
</dbReference>
<feature type="binding site" evidence="14">
    <location>
        <position position="177"/>
    </location>
    <ligand>
        <name>FMN</name>
        <dbReference type="ChEBI" id="CHEBI:58210"/>
    </ligand>
</feature>
<dbReference type="GO" id="GO:0000049">
    <property type="term" value="F:tRNA binding"/>
    <property type="evidence" value="ECO:0007669"/>
    <property type="project" value="UniProtKB-KW"/>
</dbReference>
<dbReference type="PANTHER" id="PTHR45846:SF1">
    <property type="entry name" value="TRNA-DIHYDROURIDINE(47) SYNTHASE [NAD(P)(+)]-LIKE"/>
    <property type="match status" value="1"/>
</dbReference>
<evidence type="ECO:0000256" key="11">
    <source>
        <dbReference type="ARBA" id="ARBA00048802"/>
    </source>
</evidence>
<evidence type="ECO:0000256" key="13">
    <source>
        <dbReference type="PIRSR" id="PIRSR006621-1"/>
    </source>
</evidence>
<reference evidence="16" key="2">
    <citation type="journal article" date="2021" name="PeerJ">
        <title>Extensive microbial diversity within the chicken gut microbiome revealed by metagenomics and culture.</title>
        <authorList>
            <person name="Gilroy R."/>
            <person name="Ravi A."/>
            <person name="Getino M."/>
            <person name="Pursley I."/>
            <person name="Horton D.L."/>
            <person name="Alikhan N.F."/>
            <person name="Baker D."/>
            <person name="Gharbi K."/>
            <person name="Hall N."/>
            <person name="Watson M."/>
            <person name="Adriaenssens E.M."/>
            <person name="Foster-Nyarko E."/>
            <person name="Jarju S."/>
            <person name="Secka A."/>
            <person name="Antonio M."/>
            <person name="Oren A."/>
            <person name="Chaudhuri R.R."/>
            <person name="La Ragione R."/>
            <person name="Hildebrand F."/>
            <person name="Pallen M.J."/>
        </authorList>
    </citation>
    <scope>NUCLEOTIDE SEQUENCE</scope>
    <source>
        <strain evidence="16">G3-8215</strain>
    </source>
</reference>
<evidence type="ECO:0000313" key="16">
    <source>
        <dbReference type="EMBL" id="MBO8484193.1"/>
    </source>
</evidence>
<evidence type="ECO:0000256" key="6">
    <source>
        <dbReference type="ARBA" id="ARBA00022694"/>
    </source>
</evidence>
<dbReference type="CDD" id="cd02801">
    <property type="entry name" value="DUS_like_FMN"/>
    <property type="match status" value="1"/>
</dbReference>
<comment type="catalytic activity">
    <reaction evidence="10">
        <text>a 5,6-dihydrouridine in tRNA + NADP(+) = a uridine in tRNA + NADPH + H(+)</text>
        <dbReference type="Rhea" id="RHEA:23624"/>
        <dbReference type="Rhea" id="RHEA-COMP:13339"/>
        <dbReference type="Rhea" id="RHEA-COMP:13887"/>
        <dbReference type="ChEBI" id="CHEBI:15378"/>
        <dbReference type="ChEBI" id="CHEBI:57783"/>
        <dbReference type="ChEBI" id="CHEBI:58349"/>
        <dbReference type="ChEBI" id="CHEBI:65315"/>
        <dbReference type="ChEBI" id="CHEBI:74443"/>
    </reaction>
</comment>
<keyword evidence="9 12" id="KW-0560">Oxidoreductase</keyword>
<evidence type="ECO:0000256" key="12">
    <source>
        <dbReference type="PIRNR" id="PIRNR006621"/>
    </source>
</evidence>
<proteinExistence type="inferred from homology"/>
<dbReference type="AlphaFoldDB" id="A0A940IJF9"/>
<dbReference type="InterPro" id="IPR018517">
    <property type="entry name" value="tRNA_hU_synthase_CS"/>
</dbReference>
<dbReference type="InterPro" id="IPR035587">
    <property type="entry name" value="DUS-like_FMN-bd"/>
</dbReference>
<evidence type="ECO:0000313" key="17">
    <source>
        <dbReference type="Proteomes" id="UP000725002"/>
    </source>
</evidence>
<dbReference type="InterPro" id="IPR001269">
    <property type="entry name" value="DUS_fam"/>
</dbReference>
<dbReference type="EC" id="1.3.1.-" evidence="12"/>
<feature type="binding site" evidence="14">
    <location>
        <position position="71"/>
    </location>
    <ligand>
        <name>FMN</name>
        <dbReference type="ChEBI" id="CHEBI:58210"/>
    </ligand>
</feature>
<keyword evidence="8" id="KW-0694">RNA-binding</keyword>
<evidence type="ECO:0000256" key="2">
    <source>
        <dbReference type="ARBA" id="ARBA00002790"/>
    </source>
</evidence>
<comment type="function">
    <text evidence="2 12">Catalyzes the synthesis of 5,6-dihydrouridine (D), a modified base found in the D-loop of most tRNAs, via the reduction of the C5-C6 double bond in target uridines.</text>
</comment>
<name>A0A940IJF9_9BACT</name>
<feature type="binding site" evidence="14">
    <location>
        <position position="147"/>
    </location>
    <ligand>
        <name>FMN</name>
        <dbReference type="ChEBI" id="CHEBI:58210"/>
    </ligand>
</feature>
<comment type="caution">
    <text evidence="16">The sequence shown here is derived from an EMBL/GenBank/DDBJ whole genome shotgun (WGS) entry which is preliminary data.</text>
</comment>
<dbReference type="Gene3D" id="3.20.20.70">
    <property type="entry name" value="Aldolase class I"/>
    <property type="match status" value="1"/>
</dbReference>
<dbReference type="InterPro" id="IPR024036">
    <property type="entry name" value="tRNA-dHydroUridine_Synthase_C"/>
</dbReference>
<feature type="domain" description="DUS-like FMN-binding" evidence="15">
    <location>
        <begin position="15"/>
        <end position="324"/>
    </location>
</feature>
<feature type="binding site" evidence="14">
    <location>
        <begin position="234"/>
        <end position="235"/>
    </location>
    <ligand>
        <name>FMN</name>
        <dbReference type="ChEBI" id="CHEBI:58210"/>
    </ligand>
</feature>
<dbReference type="PROSITE" id="PS01136">
    <property type="entry name" value="UPF0034"/>
    <property type="match status" value="1"/>
</dbReference>
<keyword evidence="14" id="KW-0547">Nucleotide-binding</keyword>
<evidence type="ECO:0000256" key="10">
    <source>
        <dbReference type="ARBA" id="ARBA00048205"/>
    </source>
</evidence>
<evidence type="ECO:0000256" key="8">
    <source>
        <dbReference type="ARBA" id="ARBA00022884"/>
    </source>
</evidence>
<feature type="active site" description="Proton donor" evidence="13">
    <location>
        <position position="108"/>
    </location>
</feature>
<reference evidence="16" key="1">
    <citation type="submission" date="2020-10" db="EMBL/GenBank/DDBJ databases">
        <authorList>
            <person name="Gilroy R."/>
        </authorList>
    </citation>
    <scope>NUCLEOTIDE SEQUENCE</scope>
    <source>
        <strain evidence="16">G3-8215</strain>
    </source>
</reference>
<dbReference type="PANTHER" id="PTHR45846">
    <property type="entry name" value="TRNA-DIHYDROURIDINE(47) SYNTHASE [NAD(P)(+)]-LIKE"/>
    <property type="match status" value="1"/>
</dbReference>
<comment type="similarity">
    <text evidence="12">Belongs to the dus family.</text>
</comment>
<dbReference type="PIRSF" id="PIRSF006621">
    <property type="entry name" value="Dus"/>
    <property type="match status" value="1"/>
</dbReference>
<dbReference type="Pfam" id="PF01207">
    <property type="entry name" value="Dus"/>
    <property type="match status" value="1"/>
</dbReference>
<dbReference type="EMBL" id="JADILV010000060">
    <property type="protein sequence ID" value="MBO8484193.1"/>
    <property type="molecule type" value="Genomic_DNA"/>
</dbReference>
<evidence type="ECO:0000256" key="14">
    <source>
        <dbReference type="PIRSR" id="PIRSR006621-2"/>
    </source>
</evidence>
<dbReference type="NCBIfam" id="TIGR00737">
    <property type="entry name" value="nifR3_yhdG"/>
    <property type="match status" value="1"/>
</dbReference>
<dbReference type="InterPro" id="IPR013785">
    <property type="entry name" value="Aldolase_TIM"/>
</dbReference>
<gene>
    <name evidence="16" type="primary">dusB</name>
    <name evidence="16" type="ORF">IAB75_08800</name>
</gene>
<dbReference type="InterPro" id="IPR004652">
    <property type="entry name" value="DusB-like"/>
</dbReference>
<evidence type="ECO:0000256" key="3">
    <source>
        <dbReference type="ARBA" id="ARBA00022555"/>
    </source>
</evidence>
<evidence type="ECO:0000256" key="9">
    <source>
        <dbReference type="ARBA" id="ARBA00023002"/>
    </source>
</evidence>
<dbReference type="Gene3D" id="1.10.1200.80">
    <property type="entry name" value="Putative flavin oxidoreducatase, domain 2"/>
    <property type="match status" value="1"/>
</dbReference>
<keyword evidence="5 12" id="KW-0288">FMN</keyword>
<comment type="catalytic activity">
    <reaction evidence="11">
        <text>a 5,6-dihydrouridine in tRNA + NAD(+) = a uridine in tRNA + NADH + H(+)</text>
        <dbReference type="Rhea" id="RHEA:54452"/>
        <dbReference type="Rhea" id="RHEA-COMP:13339"/>
        <dbReference type="Rhea" id="RHEA-COMP:13887"/>
        <dbReference type="ChEBI" id="CHEBI:15378"/>
        <dbReference type="ChEBI" id="CHEBI:57540"/>
        <dbReference type="ChEBI" id="CHEBI:57945"/>
        <dbReference type="ChEBI" id="CHEBI:65315"/>
        <dbReference type="ChEBI" id="CHEBI:74443"/>
    </reaction>
</comment>
<dbReference type="SUPFAM" id="SSF51395">
    <property type="entry name" value="FMN-linked oxidoreductases"/>
    <property type="match status" value="1"/>
</dbReference>
<keyword evidence="6 12" id="KW-0819">tRNA processing</keyword>
<evidence type="ECO:0000256" key="4">
    <source>
        <dbReference type="ARBA" id="ARBA00022630"/>
    </source>
</evidence>
<keyword evidence="3" id="KW-0820">tRNA-binding</keyword>
<evidence type="ECO:0000256" key="1">
    <source>
        <dbReference type="ARBA" id="ARBA00001917"/>
    </source>
</evidence>
<keyword evidence="4 12" id="KW-0285">Flavoprotein</keyword>
<dbReference type="Proteomes" id="UP000725002">
    <property type="component" value="Unassembled WGS sequence"/>
</dbReference>
<protein>
    <recommendedName>
        <fullName evidence="12">tRNA-dihydrouridine synthase</fullName>
        <ecNumber evidence="12">1.3.1.-</ecNumber>
    </recommendedName>
</protein>
<evidence type="ECO:0000259" key="15">
    <source>
        <dbReference type="Pfam" id="PF01207"/>
    </source>
</evidence>
<comment type="cofactor">
    <cofactor evidence="1 12 14">
        <name>FMN</name>
        <dbReference type="ChEBI" id="CHEBI:58210"/>
    </cofactor>
</comment>
<dbReference type="GO" id="GO:0017150">
    <property type="term" value="F:tRNA dihydrouridine synthase activity"/>
    <property type="evidence" value="ECO:0007669"/>
    <property type="project" value="InterPro"/>
</dbReference>
<keyword evidence="7" id="KW-0521">NADP</keyword>
<sequence length="344" mass="38379">MKIGNIDLGEKPLFLAPMEDVTDASFRFVCKEFGADMMYTEFISSDGLIRDAKKSLDKLVTYDYEAPIGIQIYGNIPEAMVDAAKMAENAAEIAGGHGADLVDINFGCPVSKIARRGAGSGMMREPDKMVEITRMVADTVKLPVTVKTRLGWDENSKIIVELAERLQDVGIQALTIHGRTRCQMYTGEADWTLIGKVKENPRMHIPIIGNGDINSPQKAAEAFDRYGVDGIMIGRATYGHPWIFKEIKHYLQTGELLPQMSVCDRVELAKRHLAKSLEFKGDRVGILEMRRHLSCYFKGLPDFKETRLKLVTLNDPQELYATLDYIADRWGDADPPAAVSIYGQ</sequence>
<evidence type="ECO:0000256" key="5">
    <source>
        <dbReference type="ARBA" id="ARBA00022643"/>
    </source>
</evidence>